<feature type="domain" description="Exonuclease" evidence="19">
    <location>
        <begin position="2"/>
        <end position="174"/>
    </location>
</feature>
<dbReference type="RefSeq" id="WP_042796364.1">
    <property type="nucleotide sequence ID" value="NZ_CADILH010000008.1"/>
</dbReference>
<evidence type="ECO:0000256" key="16">
    <source>
        <dbReference type="PIRSR" id="PIRSR606309-2"/>
    </source>
</evidence>
<feature type="binding site" evidence="17">
    <location>
        <position position="7"/>
    </location>
    <ligand>
        <name>a divalent metal cation</name>
        <dbReference type="ChEBI" id="CHEBI:60240"/>
        <label>1</label>
        <note>catalytic</note>
    </ligand>
</feature>
<dbReference type="EC" id="2.7.7.7" evidence="2 18"/>
<reference evidence="20 21" key="1">
    <citation type="submission" date="2020-04" db="EMBL/GenBank/DDBJ databases">
        <authorList>
            <person name="De Canck E."/>
        </authorList>
    </citation>
    <scope>NUCLEOTIDE SEQUENCE [LARGE SCALE GENOMIC DNA]</scope>
    <source>
        <strain evidence="20 21">LMG 6000</strain>
    </source>
</reference>
<dbReference type="GO" id="GO:0003677">
    <property type="term" value="F:DNA binding"/>
    <property type="evidence" value="ECO:0007669"/>
    <property type="project" value="InterPro"/>
</dbReference>
<dbReference type="PANTHER" id="PTHR30231:SF41">
    <property type="entry name" value="DNA POLYMERASE III SUBUNIT EPSILON"/>
    <property type="match status" value="1"/>
</dbReference>
<dbReference type="GO" id="GO:0003887">
    <property type="term" value="F:DNA-directed DNA polymerase activity"/>
    <property type="evidence" value="ECO:0007669"/>
    <property type="project" value="UniProtKB-KW"/>
</dbReference>
<protein>
    <recommendedName>
        <fullName evidence="3 18">DNA polymerase III subunit epsilon</fullName>
        <ecNumber evidence="2 18">2.7.7.7</ecNumber>
    </recommendedName>
</protein>
<evidence type="ECO:0000256" key="15">
    <source>
        <dbReference type="PIRSR" id="PIRSR606309-1"/>
    </source>
</evidence>
<dbReference type="InterPro" id="IPR036397">
    <property type="entry name" value="RNaseH_sf"/>
</dbReference>
<dbReference type="PANTHER" id="PTHR30231">
    <property type="entry name" value="DNA POLYMERASE III SUBUNIT EPSILON"/>
    <property type="match status" value="1"/>
</dbReference>
<comment type="cofactor">
    <cofactor evidence="17">
        <name>Mg(2+)</name>
        <dbReference type="ChEBI" id="CHEBI:18420"/>
    </cofactor>
    <cofactor evidence="17">
        <name>Mn(2+)</name>
        <dbReference type="ChEBI" id="CHEBI:29035"/>
    </cofactor>
    <text evidence="17">Binds 2 divalent metal cations. Magnesium or manganese.</text>
</comment>
<evidence type="ECO:0000313" key="20">
    <source>
        <dbReference type="EMBL" id="CAB3935889.1"/>
    </source>
</evidence>
<organism evidence="20 21">
    <name type="scientific">Achromobacter insolitus</name>
    <dbReference type="NCBI Taxonomy" id="217204"/>
    <lineage>
        <taxon>Bacteria</taxon>
        <taxon>Pseudomonadati</taxon>
        <taxon>Pseudomonadota</taxon>
        <taxon>Betaproteobacteria</taxon>
        <taxon>Burkholderiales</taxon>
        <taxon>Alcaligenaceae</taxon>
        <taxon>Achromobacter</taxon>
    </lineage>
</organism>
<dbReference type="AlphaFoldDB" id="A0A6S7FBJ8"/>
<dbReference type="Pfam" id="PF00929">
    <property type="entry name" value="RNase_T"/>
    <property type="match status" value="1"/>
</dbReference>
<keyword evidence="5 18" id="KW-0548">Nucleotidyltransferase</keyword>
<comment type="catalytic activity">
    <reaction evidence="14 18">
        <text>DNA(n) + a 2'-deoxyribonucleoside 5'-triphosphate = DNA(n+1) + diphosphate</text>
        <dbReference type="Rhea" id="RHEA:22508"/>
        <dbReference type="Rhea" id="RHEA-COMP:17339"/>
        <dbReference type="Rhea" id="RHEA-COMP:17340"/>
        <dbReference type="ChEBI" id="CHEBI:33019"/>
        <dbReference type="ChEBI" id="CHEBI:61560"/>
        <dbReference type="ChEBI" id="CHEBI:173112"/>
        <dbReference type="EC" id="2.7.7.7"/>
    </reaction>
</comment>
<dbReference type="NCBIfam" id="TIGR01406">
    <property type="entry name" value="dnaQ_proteo"/>
    <property type="match status" value="1"/>
</dbReference>
<comment type="subunit">
    <text evidence="18">DNA polymerase III contains a core (composed of alpha, epsilon and theta chains) that associates with a tau subunit. This core dimerizes to form the POLIII' complex. PolIII' associates with the gamma complex (composed of gamma, delta, delta', psi and chi chains) and with the beta chain to form the complete DNA polymerase III complex.</text>
</comment>
<keyword evidence="13 17" id="KW-0464">Manganese</keyword>
<keyword evidence="11 17" id="KW-0460">Magnesium</keyword>
<evidence type="ECO:0000256" key="7">
    <source>
        <dbReference type="ARBA" id="ARBA00022722"/>
    </source>
</evidence>
<evidence type="ECO:0000256" key="5">
    <source>
        <dbReference type="ARBA" id="ARBA00022695"/>
    </source>
</evidence>
<feature type="binding site" evidence="16">
    <location>
        <position position="7"/>
    </location>
    <ligand>
        <name>substrate</name>
    </ligand>
</feature>
<keyword evidence="6 18" id="KW-0235">DNA replication</keyword>
<name>A0A6S7FBJ8_9BURK</name>
<keyword evidence="10 18" id="KW-0269">Exonuclease</keyword>
<dbReference type="SUPFAM" id="SSF53098">
    <property type="entry name" value="Ribonuclease H-like"/>
    <property type="match status" value="1"/>
</dbReference>
<evidence type="ECO:0000256" key="12">
    <source>
        <dbReference type="ARBA" id="ARBA00022932"/>
    </source>
</evidence>
<dbReference type="InterPro" id="IPR013520">
    <property type="entry name" value="Ribonucl_H"/>
</dbReference>
<evidence type="ECO:0000256" key="9">
    <source>
        <dbReference type="ARBA" id="ARBA00022801"/>
    </source>
</evidence>
<evidence type="ECO:0000256" key="14">
    <source>
        <dbReference type="ARBA" id="ARBA00049244"/>
    </source>
</evidence>
<dbReference type="FunFam" id="3.30.420.10:FF:000012">
    <property type="entry name" value="DNA polymerase III subunit epsilon"/>
    <property type="match status" value="1"/>
</dbReference>
<feature type="binding site" evidence="16">
    <location>
        <position position="57"/>
    </location>
    <ligand>
        <name>substrate</name>
    </ligand>
</feature>
<dbReference type="OrthoDB" id="9804290at2"/>
<dbReference type="NCBIfam" id="NF004316">
    <property type="entry name" value="PRK05711.1"/>
    <property type="match status" value="1"/>
</dbReference>
<keyword evidence="9 18" id="KW-0378">Hydrolase</keyword>
<evidence type="ECO:0000313" key="21">
    <source>
        <dbReference type="Proteomes" id="UP000494183"/>
    </source>
</evidence>
<dbReference type="NCBIfam" id="TIGR00573">
    <property type="entry name" value="dnaq"/>
    <property type="match status" value="1"/>
</dbReference>
<feature type="binding site" evidence="17">
    <location>
        <position position="157"/>
    </location>
    <ligand>
        <name>a divalent metal cation</name>
        <dbReference type="ChEBI" id="CHEBI:60240"/>
        <label>1</label>
        <note>catalytic</note>
    </ligand>
</feature>
<dbReference type="Proteomes" id="UP000494183">
    <property type="component" value="Unassembled WGS sequence"/>
</dbReference>
<evidence type="ECO:0000259" key="19">
    <source>
        <dbReference type="SMART" id="SM00479"/>
    </source>
</evidence>
<proteinExistence type="predicted"/>
<dbReference type="EMBL" id="CADILH010000008">
    <property type="protein sequence ID" value="CAB3935889.1"/>
    <property type="molecule type" value="Genomic_DNA"/>
</dbReference>
<feature type="binding site" evidence="16">
    <location>
        <position position="9"/>
    </location>
    <ligand>
        <name>substrate</name>
    </ligand>
</feature>
<keyword evidence="7 18" id="KW-0540">Nuclease</keyword>
<keyword evidence="8 17" id="KW-0479">Metal-binding</keyword>
<feature type="binding site" evidence="16">
    <location>
        <position position="52"/>
    </location>
    <ligand>
        <name>substrate</name>
    </ligand>
</feature>
<evidence type="ECO:0000256" key="17">
    <source>
        <dbReference type="PIRSR" id="PIRSR606309-3"/>
    </source>
</evidence>
<comment type="cofactor">
    <cofactor evidence="1 18">
        <name>Mn(2+)</name>
        <dbReference type="ChEBI" id="CHEBI:29035"/>
    </cofactor>
</comment>
<dbReference type="SMART" id="SM00479">
    <property type="entry name" value="EXOIII"/>
    <property type="match status" value="1"/>
</dbReference>
<feature type="binding site" evidence="17">
    <location>
        <position position="9"/>
    </location>
    <ligand>
        <name>a divalent metal cation</name>
        <dbReference type="ChEBI" id="CHEBI:60240"/>
        <label>1</label>
        <note>catalytic</note>
    </ligand>
</feature>
<evidence type="ECO:0000256" key="11">
    <source>
        <dbReference type="ARBA" id="ARBA00022842"/>
    </source>
</evidence>
<sequence>MRQIIFDTETTGLDPAQGHRIVEIGCVEMVNRMTTGNNLHIYLNPDRDSDPEALAVHGLTTEFLSDKPRFADIADEFVKFIQGAELIAHNAAFDVKFFNAELAKTGRGPVTDYCETVTDSLLHARSLFPGKRNSLDALCDRFGISNAHRTLHGALLDSQLLAEVWLAMTRGQDALLIDVDDGNSGGGSGLELTRFDASGLPVIKASEAELAEHENYLAALDKSVGGECTWRKIEAPVAAA</sequence>
<feature type="active site" description="Proton acceptor" evidence="15">
    <location>
        <position position="152"/>
    </location>
</feature>
<dbReference type="GO" id="GO:0046872">
    <property type="term" value="F:metal ion binding"/>
    <property type="evidence" value="ECO:0007669"/>
    <property type="project" value="UniProtKB-KW"/>
</dbReference>
<dbReference type="InterPro" id="IPR006054">
    <property type="entry name" value="DnaQ"/>
</dbReference>
<keyword evidence="12 18" id="KW-0239">DNA-directed DNA polymerase</keyword>
<dbReference type="GO" id="GO:0045004">
    <property type="term" value="P:DNA replication proofreading"/>
    <property type="evidence" value="ECO:0007669"/>
    <property type="project" value="TreeGrafter"/>
</dbReference>
<dbReference type="InterPro" id="IPR006309">
    <property type="entry name" value="DnaQ_proteo"/>
</dbReference>
<evidence type="ECO:0000256" key="8">
    <source>
        <dbReference type="ARBA" id="ARBA00022723"/>
    </source>
</evidence>
<dbReference type="InterPro" id="IPR012337">
    <property type="entry name" value="RNaseH-like_sf"/>
</dbReference>
<keyword evidence="4 18" id="KW-0808">Transferase</keyword>
<evidence type="ECO:0000256" key="13">
    <source>
        <dbReference type="ARBA" id="ARBA00023211"/>
    </source>
</evidence>
<dbReference type="GO" id="GO:0005829">
    <property type="term" value="C:cytosol"/>
    <property type="evidence" value="ECO:0007669"/>
    <property type="project" value="TreeGrafter"/>
</dbReference>
<comment type="function">
    <text evidence="18">DNA polymerase III is a complex, multichain enzyme responsible for most of the replicative synthesis in bacteria. The epsilon subunit contain the editing function and is a proofreading 3'-5' exonuclease.</text>
</comment>
<keyword evidence="21" id="KW-1185">Reference proteome</keyword>
<evidence type="ECO:0000256" key="4">
    <source>
        <dbReference type="ARBA" id="ARBA00022679"/>
    </source>
</evidence>
<evidence type="ECO:0000256" key="2">
    <source>
        <dbReference type="ARBA" id="ARBA00012417"/>
    </source>
</evidence>
<evidence type="ECO:0000256" key="18">
    <source>
        <dbReference type="RuleBase" id="RU364087"/>
    </source>
</evidence>
<evidence type="ECO:0000256" key="1">
    <source>
        <dbReference type="ARBA" id="ARBA00001936"/>
    </source>
</evidence>
<dbReference type="GO" id="GO:0008408">
    <property type="term" value="F:3'-5' exonuclease activity"/>
    <property type="evidence" value="ECO:0007669"/>
    <property type="project" value="TreeGrafter"/>
</dbReference>
<dbReference type="CDD" id="cd06131">
    <property type="entry name" value="DNA_pol_III_epsilon_Ecoli_like"/>
    <property type="match status" value="1"/>
</dbReference>
<accession>A0A6S7FBJ8</accession>
<dbReference type="Gene3D" id="3.30.420.10">
    <property type="entry name" value="Ribonuclease H-like superfamily/Ribonuclease H"/>
    <property type="match status" value="1"/>
</dbReference>
<evidence type="ECO:0000256" key="10">
    <source>
        <dbReference type="ARBA" id="ARBA00022839"/>
    </source>
</evidence>
<gene>
    <name evidence="18 20" type="primary">dnaQ</name>
    <name evidence="20" type="ORF">LMG6000_04519</name>
</gene>
<feature type="binding site" evidence="16">
    <location>
        <position position="157"/>
    </location>
    <ligand>
        <name>substrate</name>
    </ligand>
</feature>
<evidence type="ECO:0000256" key="3">
    <source>
        <dbReference type="ARBA" id="ARBA00020352"/>
    </source>
</evidence>
<evidence type="ECO:0000256" key="6">
    <source>
        <dbReference type="ARBA" id="ARBA00022705"/>
    </source>
</evidence>